<dbReference type="NCBIfam" id="NF004126">
    <property type="entry name" value="PRK05614.1"/>
    <property type="match status" value="1"/>
</dbReference>
<dbReference type="InterPro" id="IPR016143">
    <property type="entry name" value="Citrate_synth-like_sm_a-sub"/>
</dbReference>
<dbReference type="CDD" id="cd06114">
    <property type="entry name" value="EcCS_like"/>
    <property type="match status" value="1"/>
</dbReference>
<dbReference type="RefSeq" id="WP_207252812.1">
    <property type="nucleotide sequence ID" value="NZ_JAFMPM010000008.1"/>
</dbReference>
<evidence type="ECO:0000256" key="3">
    <source>
        <dbReference type="ARBA" id="ARBA00022532"/>
    </source>
</evidence>
<proteinExistence type="inferred from homology"/>
<dbReference type="Pfam" id="PF00285">
    <property type="entry name" value="Citrate_synt"/>
    <property type="match status" value="1"/>
</dbReference>
<sequence length="434" mass="49280">MTKQTVTLTDNATGKQIELDVLHPAVGPKCIDIRKLHKELGYFTYDPGFMSTASCSSQITYLDGDEGTLLYRGYPIEQLAESSTFLEVCYLLLNGNLPTMTEMTDFEHVITRHTLLHDQVQGFFRGFRRDAHPMATMVGVVGALSAFYHDDLNIHDPEQRKRSAHRLIAKMPTIAAWSYRYSMGLPFNYPQNRLKYSEDFLHLMFAVPTEPYVVDPLMARALDVIMILHADHEQNASTSTVRLAGSSEANPFAAVAAGIASLWGPAHGGANEAVITMLREIEKSGQPLSHWVARAKDKNDRFRLMGFGHRVYKNYDPRAKIIRTLANQILDKLPPDNPNQKLFDIARELEQVALNDEYFQSRNLYPNVDFYSGVIFLSMGIPVSMFTVMFALARTIGWISQWNEMMGDEESRIGRPRQLYMGAERRDYVPVDKR</sequence>
<evidence type="ECO:0000256" key="11">
    <source>
        <dbReference type="SAM" id="Phobius"/>
    </source>
</evidence>
<evidence type="ECO:0000256" key="9">
    <source>
        <dbReference type="RuleBase" id="RU003370"/>
    </source>
</evidence>
<dbReference type="GO" id="GO:0006099">
    <property type="term" value="P:tricarboxylic acid cycle"/>
    <property type="evidence" value="ECO:0007669"/>
    <property type="project" value="UniProtKB-UniRule"/>
</dbReference>
<dbReference type="PRINTS" id="PR00143">
    <property type="entry name" value="CITRTSNTHASE"/>
</dbReference>
<dbReference type="EMBL" id="JAFMPM010000008">
    <property type="protein sequence ID" value="MBO0615085.1"/>
    <property type="molecule type" value="Genomic_DNA"/>
</dbReference>
<dbReference type="PANTHER" id="PTHR42871">
    <property type="entry name" value="CITRATE SYNTHASE"/>
    <property type="match status" value="1"/>
</dbReference>
<dbReference type="SUPFAM" id="SSF48256">
    <property type="entry name" value="Citrate synthase"/>
    <property type="match status" value="1"/>
</dbReference>
<dbReference type="PANTHER" id="PTHR42871:SF1">
    <property type="entry name" value="CITRATE SYNTHASE"/>
    <property type="match status" value="1"/>
</dbReference>
<keyword evidence="3 9" id="KW-0816">Tricarboxylic acid cycle</keyword>
<accession>A0A8B0SHE4</accession>
<evidence type="ECO:0000313" key="12">
    <source>
        <dbReference type="EMBL" id="MBO0615085.1"/>
    </source>
</evidence>
<dbReference type="Gene3D" id="1.10.580.10">
    <property type="entry name" value="Citrate Synthase, domain 1"/>
    <property type="match status" value="1"/>
</dbReference>
<dbReference type="InterPro" id="IPR002020">
    <property type="entry name" value="Citrate_synthase"/>
</dbReference>
<feature type="transmembrane region" description="Helical" evidence="11">
    <location>
        <begin position="370"/>
        <end position="393"/>
    </location>
</feature>
<evidence type="ECO:0000256" key="7">
    <source>
        <dbReference type="PIRNR" id="PIRNR001369"/>
    </source>
</evidence>
<dbReference type="UniPathway" id="UPA00223">
    <property type="reaction ID" value="UER00717"/>
</dbReference>
<dbReference type="GO" id="GO:0036440">
    <property type="term" value="F:citrate synthase activity"/>
    <property type="evidence" value="ECO:0007669"/>
    <property type="project" value="UniProtKB-EC"/>
</dbReference>
<organism evidence="13">
    <name type="scientific">Thiothrix fructosivorans</name>
    <dbReference type="NCBI Taxonomy" id="111770"/>
    <lineage>
        <taxon>Bacteria</taxon>
        <taxon>Pseudomonadati</taxon>
        <taxon>Pseudomonadota</taxon>
        <taxon>Gammaproteobacteria</taxon>
        <taxon>Thiotrichales</taxon>
        <taxon>Thiotrichaceae</taxon>
        <taxon>Thiothrix</taxon>
    </lineage>
</organism>
<dbReference type="InterPro" id="IPR036969">
    <property type="entry name" value="Citrate_synthase_sf"/>
</dbReference>
<dbReference type="Gene3D" id="1.10.230.10">
    <property type="entry name" value="Cytochrome P450-Terp, domain 2"/>
    <property type="match status" value="1"/>
</dbReference>
<dbReference type="InterPro" id="IPR016142">
    <property type="entry name" value="Citrate_synth-like_lrg_a-sub"/>
</dbReference>
<dbReference type="InterPro" id="IPR024176">
    <property type="entry name" value="Citrate_synthase_bac-typ"/>
</dbReference>
<evidence type="ECO:0000256" key="5">
    <source>
        <dbReference type="ARBA" id="ARBA00049288"/>
    </source>
</evidence>
<dbReference type="Proteomes" id="UP000664466">
    <property type="component" value="Unassembled WGS sequence"/>
</dbReference>
<dbReference type="AlphaFoldDB" id="A0A8B0SHE4"/>
<gene>
    <name evidence="13" type="ORF">J1836_014885</name>
    <name evidence="12" type="ORF">J1836_19495</name>
</gene>
<dbReference type="FunFam" id="1.10.230.10:FF:000002">
    <property type="entry name" value="Citrate synthase"/>
    <property type="match status" value="1"/>
</dbReference>
<evidence type="ECO:0000313" key="14">
    <source>
        <dbReference type="Proteomes" id="UP000664466"/>
    </source>
</evidence>
<dbReference type="GO" id="GO:0005737">
    <property type="term" value="C:cytoplasm"/>
    <property type="evidence" value="ECO:0007669"/>
    <property type="project" value="InterPro"/>
</dbReference>
<name>A0A8B0SHE4_9GAMM</name>
<evidence type="ECO:0000256" key="10">
    <source>
        <dbReference type="RuleBase" id="RU003406"/>
    </source>
</evidence>
<keyword evidence="14" id="KW-1185">Reference proteome</keyword>
<comment type="catalytic activity">
    <reaction evidence="5 9">
        <text>oxaloacetate + acetyl-CoA + H2O = citrate + CoA + H(+)</text>
        <dbReference type="Rhea" id="RHEA:16845"/>
        <dbReference type="ChEBI" id="CHEBI:15377"/>
        <dbReference type="ChEBI" id="CHEBI:15378"/>
        <dbReference type="ChEBI" id="CHEBI:16452"/>
        <dbReference type="ChEBI" id="CHEBI:16947"/>
        <dbReference type="ChEBI" id="CHEBI:57287"/>
        <dbReference type="ChEBI" id="CHEBI:57288"/>
        <dbReference type="EC" id="2.3.3.16"/>
    </reaction>
</comment>
<evidence type="ECO:0000256" key="8">
    <source>
        <dbReference type="PIRSR" id="PIRSR001369-1"/>
    </source>
</evidence>
<evidence type="ECO:0000313" key="13">
    <source>
        <dbReference type="EMBL" id="QTX09880.1"/>
    </source>
</evidence>
<dbReference type="Gene3D" id="2.20.28.60">
    <property type="match status" value="1"/>
</dbReference>
<comment type="pathway">
    <text evidence="1 9">Carbohydrate metabolism; tricarboxylic acid cycle; isocitrate from oxaloacetate: step 1/2.</text>
</comment>
<dbReference type="PROSITE" id="PS00480">
    <property type="entry name" value="CITRATE_SYNTHASE"/>
    <property type="match status" value="1"/>
</dbReference>
<keyword evidence="11" id="KW-0472">Membrane</keyword>
<evidence type="ECO:0000256" key="1">
    <source>
        <dbReference type="ARBA" id="ARBA00004751"/>
    </source>
</evidence>
<dbReference type="InterPro" id="IPR010953">
    <property type="entry name" value="Citrate_synthase_typ-I"/>
</dbReference>
<keyword evidence="13" id="KW-0012">Acyltransferase</keyword>
<dbReference type="EMBL" id="CP072748">
    <property type="protein sequence ID" value="QTX09880.1"/>
    <property type="molecule type" value="Genomic_DNA"/>
</dbReference>
<evidence type="ECO:0000256" key="6">
    <source>
        <dbReference type="NCBIfam" id="TIGR01798"/>
    </source>
</evidence>
<feature type="active site" evidence="8">
    <location>
        <position position="309"/>
    </location>
</feature>
<feature type="active site" evidence="8">
    <location>
        <position position="369"/>
    </location>
</feature>
<keyword evidence="4 7" id="KW-0808">Transferase</keyword>
<dbReference type="NCBIfam" id="TIGR01798">
    <property type="entry name" value="cit_synth_I"/>
    <property type="match status" value="1"/>
</dbReference>
<protein>
    <recommendedName>
        <fullName evidence="6 7">Citrate synthase</fullName>
    </recommendedName>
</protein>
<keyword evidence="11" id="KW-1133">Transmembrane helix</keyword>
<reference evidence="12 14" key="1">
    <citation type="submission" date="2021-03" db="EMBL/GenBank/DDBJ databases">
        <title>Draft genome and methylome analysis of Thiotrix fructosivoruns ATCC 49748.</title>
        <authorList>
            <person name="Fomenkov A."/>
            <person name="Grabovich M.Y."/>
            <person name="Roberts R.J."/>
        </authorList>
    </citation>
    <scope>NUCLEOTIDE SEQUENCE [LARGE SCALE GENOMIC DNA]</scope>
    <source>
        <strain evidence="12 14">ATCC 49748</strain>
    </source>
</reference>
<evidence type="ECO:0000256" key="4">
    <source>
        <dbReference type="ARBA" id="ARBA00022679"/>
    </source>
</evidence>
<evidence type="ECO:0000256" key="2">
    <source>
        <dbReference type="ARBA" id="ARBA00010566"/>
    </source>
</evidence>
<comment type="similarity">
    <text evidence="2 7 10">Belongs to the citrate synthase family.</text>
</comment>
<reference evidence="13" key="2">
    <citation type="submission" date="2021-04" db="EMBL/GenBank/DDBJ databases">
        <title>Complete Genome and methylome analysis of Thiothrix fructosivorans ATCC 49748.</title>
        <authorList>
            <person name="Fomenkov A."/>
            <person name="Sun L."/>
            <person name="Vincze T."/>
            <person name="Grabovich M.Y."/>
            <person name="Roberts R.J."/>
        </authorList>
    </citation>
    <scope>NUCLEOTIDE SEQUENCE</scope>
    <source>
        <strain evidence="13">ATCC 49748</strain>
    </source>
</reference>
<dbReference type="PIRSF" id="PIRSF001369">
    <property type="entry name" value="Citrate_synth"/>
    <property type="match status" value="1"/>
</dbReference>
<keyword evidence="11" id="KW-0812">Transmembrane</keyword>
<dbReference type="InterPro" id="IPR019810">
    <property type="entry name" value="Citrate_synthase_AS"/>
</dbReference>